<dbReference type="PROSITE" id="PS50293">
    <property type="entry name" value="TPR_REGION"/>
    <property type="match status" value="1"/>
</dbReference>
<dbReference type="AlphaFoldDB" id="X0UJY0"/>
<evidence type="ECO:0000256" key="1">
    <source>
        <dbReference type="ARBA" id="ARBA00022737"/>
    </source>
</evidence>
<dbReference type="InterPro" id="IPR013105">
    <property type="entry name" value="TPR_2"/>
</dbReference>
<dbReference type="InterPro" id="IPR019734">
    <property type="entry name" value="TPR_rpt"/>
</dbReference>
<name>X0UJY0_9ZZZZ</name>
<accession>X0UJY0</accession>
<sequence>MVFQAEDRARTKKQRTEVAIQLALEGRWDDAASLNRSIIDLFPTDVDAYNRLGKAMTELGRYAEARDAYQKALEVDPLNVIAGKNLSRLATLGKEATPRPATQKLSPHMFIEETGKTSVTTLLRPNMEIAARMTAGDQVDLVRDNGALVIKSIQGEFIGEVELRLAQRLIKLMDSGNQYVAAISGLADNDVRVFIRETFQHASQAGKLSFPPAVTEAFRPYLKERLIRKDTVGEAYYSSDEG</sequence>
<dbReference type="Gene3D" id="1.25.40.10">
    <property type="entry name" value="Tetratricopeptide repeat domain"/>
    <property type="match status" value="1"/>
</dbReference>
<comment type="caution">
    <text evidence="3">The sequence shown here is derived from an EMBL/GenBank/DDBJ whole genome shotgun (WGS) entry which is preliminary data.</text>
</comment>
<proteinExistence type="predicted"/>
<organism evidence="3">
    <name type="scientific">marine sediment metagenome</name>
    <dbReference type="NCBI Taxonomy" id="412755"/>
    <lineage>
        <taxon>unclassified sequences</taxon>
        <taxon>metagenomes</taxon>
        <taxon>ecological metagenomes</taxon>
    </lineage>
</organism>
<dbReference type="InterPro" id="IPR011990">
    <property type="entry name" value="TPR-like_helical_dom_sf"/>
</dbReference>
<dbReference type="PROSITE" id="PS50005">
    <property type="entry name" value="TPR"/>
    <property type="match status" value="1"/>
</dbReference>
<dbReference type="SUPFAM" id="SSF48452">
    <property type="entry name" value="TPR-like"/>
    <property type="match status" value="1"/>
</dbReference>
<dbReference type="SMART" id="SM00028">
    <property type="entry name" value="TPR"/>
    <property type="match status" value="1"/>
</dbReference>
<dbReference type="Pfam" id="PF07719">
    <property type="entry name" value="TPR_2"/>
    <property type="match status" value="1"/>
</dbReference>
<dbReference type="EMBL" id="BARS01029577">
    <property type="protein sequence ID" value="GAG06109.1"/>
    <property type="molecule type" value="Genomic_DNA"/>
</dbReference>
<keyword evidence="1" id="KW-0677">Repeat</keyword>
<keyword evidence="2" id="KW-0802">TPR repeat</keyword>
<gene>
    <name evidence="3" type="ORF">S01H1_46212</name>
</gene>
<evidence type="ECO:0000313" key="3">
    <source>
        <dbReference type="EMBL" id="GAG06109.1"/>
    </source>
</evidence>
<reference evidence="3" key="1">
    <citation type="journal article" date="2014" name="Front. Microbiol.">
        <title>High frequency of phylogenetically diverse reductive dehalogenase-homologous genes in deep subseafloor sedimentary metagenomes.</title>
        <authorList>
            <person name="Kawai M."/>
            <person name="Futagami T."/>
            <person name="Toyoda A."/>
            <person name="Takaki Y."/>
            <person name="Nishi S."/>
            <person name="Hori S."/>
            <person name="Arai W."/>
            <person name="Tsubouchi T."/>
            <person name="Morono Y."/>
            <person name="Uchiyama I."/>
            <person name="Ito T."/>
            <person name="Fujiyama A."/>
            <person name="Inagaki F."/>
            <person name="Takami H."/>
        </authorList>
    </citation>
    <scope>NUCLEOTIDE SEQUENCE</scope>
    <source>
        <strain evidence="3">Expedition CK06-06</strain>
    </source>
</reference>
<evidence type="ECO:0000256" key="2">
    <source>
        <dbReference type="ARBA" id="ARBA00022803"/>
    </source>
</evidence>
<feature type="non-terminal residue" evidence="3">
    <location>
        <position position="242"/>
    </location>
</feature>
<protein>
    <submittedName>
        <fullName evidence="3">Uncharacterized protein</fullName>
    </submittedName>
</protein>